<dbReference type="InterPro" id="IPR027443">
    <property type="entry name" value="IPNS-like_sf"/>
</dbReference>
<keyword evidence="3" id="KW-0560">Oxidoreductase</keyword>
<gene>
    <name evidence="6" type="ORF">S7S_04020</name>
</gene>
<dbReference type="RefSeq" id="WP_008738071.1">
    <property type="nucleotide sequence ID" value="NZ_CP004387.1"/>
</dbReference>
<evidence type="ECO:0000313" key="6">
    <source>
        <dbReference type="EMBL" id="AJD47226.1"/>
    </source>
</evidence>
<sequence>MAWLWTGKIWFLYLFMACGTFVHFRGRVRHPFTRQLLDHSTIMGPYNCFVYATSRVENRPLLDRAAFPELDLLRDNWQVFRDEALNLFNEGYIRKAASDNDLAFHSFFQTGWKRFYLKWYGEAQPSARALCPRSVALVEQVPGINAAMFALLPAGAALGKHRDPFAGSLRYHLGLVTPNDARCAIYVDGEQHVWHDGQDVVFDETFIHWAENRTEQDRIILFCDVERPLRYRFATWINRVFKRVVVSATSTENVSGDGVGMLNRVFDVVYKVRARAKQLKRRQRRLYYLLKWLLIGGLLYLVFIR</sequence>
<keyword evidence="2" id="KW-0223">Dioxygenase</keyword>
<evidence type="ECO:0000256" key="2">
    <source>
        <dbReference type="ARBA" id="ARBA00022964"/>
    </source>
</evidence>
<evidence type="ECO:0000256" key="4">
    <source>
        <dbReference type="SAM" id="Phobius"/>
    </source>
</evidence>
<dbReference type="InterPro" id="IPR051821">
    <property type="entry name" value="Asp/Asn_beta-hydroxylase"/>
</dbReference>
<dbReference type="HOGENOM" id="CLU_927100_0_0_6"/>
<protein>
    <submittedName>
        <fullName evidence="6">Beta-hydroxylase, aspartyl/asparaginyl family protein</fullName>
    </submittedName>
</protein>
<dbReference type="Proteomes" id="UP000006764">
    <property type="component" value="Chromosome"/>
</dbReference>
<feature type="transmembrane region" description="Helical" evidence="4">
    <location>
        <begin position="6"/>
        <end position="24"/>
    </location>
</feature>
<reference evidence="6 7" key="1">
    <citation type="journal article" date="2012" name="J. Bacteriol.">
        <title>Genome sequence of an alkane-degrading bacterium, Alcanivorax pacificus type strain W11-5, isolated from deep sea sediment.</title>
        <authorList>
            <person name="Lai Q."/>
            <person name="Shao Z."/>
        </authorList>
    </citation>
    <scope>NUCLEOTIDE SEQUENCE [LARGE SCALE GENOMIC DNA]</scope>
    <source>
        <strain evidence="6 7">W11-5</strain>
    </source>
</reference>
<dbReference type="InterPro" id="IPR007803">
    <property type="entry name" value="Asp/Arg/Pro-Hydrxlase"/>
</dbReference>
<comment type="similarity">
    <text evidence="1">Belongs to the aspartyl/asparaginyl beta-hydroxylase family.</text>
</comment>
<organism evidence="6 7">
    <name type="scientific">Isoalcanivorax pacificus W11-5</name>
    <dbReference type="NCBI Taxonomy" id="391936"/>
    <lineage>
        <taxon>Bacteria</taxon>
        <taxon>Pseudomonadati</taxon>
        <taxon>Pseudomonadota</taxon>
        <taxon>Gammaproteobacteria</taxon>
        <taxon>Oceanospirillales</taxon>
        <taxon>Alcanivoracaceae</taxon>
        <taxon>Isoalcanivorax</taxon>
    </lineage>
</organism>
<keyword evidence="4" id="KW-0812">Transmembrane</keyword>
<dbReference type="SUPFAM" id="SSF51197">
    <property type="entry name" value="Clavaminate synthase-like"/>
    <property type="match status" value="1"/>
</dbReference>
<proteinExistence type="inferred from homology"/>
<dbReference type="KEGG" id="apac:S7S_04020"/>
<accession>A0A0B4XJK0</accession>
<keyword evidence="7" id="KW-1185">Reference proteome</keyword>
<dbReference type="Gene3D" id="2.60.120.330">
    <property type="entry name" value="B-lactam Antibiotic, Isopenicillin N Synthase, Chain"/>
    <property type="match status" value="1"/>
</dbReference>
<dbReference type="AlphaFoldDB" id="A0A0B4XJK0"/>
<evidence type="ECO:0000256" key="1">
    <source>
        <dbReference type="ARBA" id="ARBA00007730"/>
    </source>
</evidence>
<dbReference type="GO" id="GO:0051213">
    <property type="term" value="F:dioxygenase activity"/>
    <property type="evidence" value="ECO:0007669"/>
    <property type="project" value="UniProtKB-KW"/>
</dbReference>
<dbReference type="Pfam" id="PF05118">
    <property type="entry name" value="Asp_Arg_Hydrox"/>
    <property type="match status" value="1"/>
</dbReference>
<name>A0A0B4XJK0_9GAMM</name>
<dbReference type="PANTHER" id="PTHR46332:SF5">
    <property type="entry name" value="ASPARTATE BETA-HYDROXYLASE DOMAIN CONTAINING 2"/>
    <property type="match status" value="1"/>
</dbReference>
<dbReference type="EMBL" id="CP004387">
    <property type="protein sequence ID" value="AJD47226.1"/>
    <property type="molecule type" value="Genomic_DNA"/>
</dbReference>
<dbReference type="OrthoDB" id="21665at2"/>
<evidence type="ECO:0000313" key="7">
    <source>
        <dbReference type="Proteomes" id="UP000006764"/>
    </source>
</evidence>
<evidence type="ECO:0000259" key="5">
    <source>
        <dbReference type="Pfam" id="PF05118"/>
    </source>
</evidence>
<evidence type="ECO:0000256" key="3">
    <source>
        <dbReference type="ARBA" id="ARBA00023002"/>
    </source>
</evidence>
<dbReference type="STRING" id="391936.S7S_04020"/>
<feature type="domain" description="Aspartyl/asparaginy/proline hydroxylase" evidence="5">
    <location>
        <begin position="75"/>
        <end position="228"/>
    </location>
</feature>
<keyword evidence="4" id="KW-1133">Transmembrane helix</keyword>
<keyword evidence="4" id="KW-0472">Membrane</keyword>
<feature type="transmembrane region" description="Helical" evidence="4">
    <location>
        <begin position="286"/>
        <end position="304"/>
    </location>
</feature>
<dbReference type="PANTHER" id="PTHR46332">
    <property type="entry name" value="ASPARTATE BETA-HYDROXYLASE DOMAIN-CONTAINING PROTEIN 2"/>
    <property type="match status" value="1"/>
</dbReference>